<keyword evidence="1" id="KW-0175">Coiled coil</keyword>
<dbReference type="EMBL" id="SWFM01000001">
    <property type="protein sequence ID" value="TKD72232.1"/>
    <property type="molecule type" value="Genomic_DNA"/>
</dbReference>
<dbReference type="Proteomes" id="UP000310541">
    <property type="component" value="Unassembled WGS sequence"/>
</dbReference>
<protein>
    <submittedName>
        <fullName evidence="2">Alpha/beta hydrolase</fullName>
    </submittedName>
</protein>
<proteinExistence type="predicted"/>
<name>A0A4U1MNN0_9BACL</name>
<feature type="coiled-coil region" evidence="1">
    <location>
        <begin position="338"/>
        <end position="365"/>
    </location>
</feature>
<dbReference type="AlphaFoldDB" id="A0A4U1MNN0"/>
<gene>
    <name evidence="2" type="ORF">FBF83_05415</name>
</gene>
<dbReference type="RefSeq" id="WP_136946082.1">
    <property type="nucleotide sequence ID" value="NZ_SWFM01000001.1"/>
</dbReference>
<dbReference type="Gene3D" id="3.40.50.1820">
    <property type="entry name" value="alpha/beta hydrolase"/>
    <property type="match status" value="1"/>
</dbReference>
<comment type="caution">
    <text evidence="2">The sequence shown here is derived from an EMBL/GenBank/DDBJ whole genome shotgun (WGS) entry which is preliminary data.</text>
</comment>
<sequence length="468" mass="52177">MGTTIIDKAAMRISEDTYSNDLEVVEVNINANRIESWHVIDKIQNEETGLFGYVLQNPISDELVISFRGTEMPTPVTTEVKTKYVGSPSQDAMLASGTASIKNGNLVYEKNTVNNTDIVESDKDVTEDLEGIVLGDSNYTKNRYGTTAYLGTPSQDARLTSGKAQLDTKAGTITYTHKNQFTEAKEKVAHYVKKFGAKNITFVGHSLGGGLAQYFAVTNDSNAVTFAAADIYSLLTPEQQQRAINGEFKDNVISYTYPDDAVGTFYDKSVGSVYYMGDPAESSMPWLETHGIKNYRSGSMYDEEGYFLPQSLFDENIQGKLTLSPLALKNSGVSDFHIQIQESLMEMYVQEMKQSEEQIEATKQALLDFLDVYMNSMRDIKSKYVNAVGSGRFDKLNTADVEGYFHEFTKSPVDGVPMLFDIGMFDSLMASLGDTHQDTADIAYNMERMSDDLMRADQLLAQWLRYES</sequence>
<dbReference type="OrthoDB" id="6450827at2"/>
<accession>A0A4U1MNN0</accession>
<reference evidence="2 3" key="1">
    <citation type="submission" date="2019-04" db="EMBL/GenBank/DDBJ databases">
        <title>Genome sequence of Bacillus hwajinpoensis strain Y2.</title>
        <authorList>
            <person name="Fair J.L."/>
            <person name="Maclea K.S."/>
        </authorList>
    </citation>
    <scope>NUCLEOTIDE SEQUENCE [LARGE SCALE GENOMIC DNA]</scope>
    <source>
        <strain evidence="2 3">Y2</strain>
    </source>
</reference>
<evidence type="ECO:0000313" key="2">
    <source>
        <dbReference type="EMBL" id="TKD72232.1"/>
    </source>
</evidence>
<evidence type="ECO:0000313" key="3">
    <source>
        <dbReference type="Proteomes" id="UP000310541"/>
    </source>
</evidence>
<evidence type="ECO:0000256" key="1">
    <source>
        <dbReference type="SAM" id="Coils"/>
    </source>
</evidence>
<dbReference type="Pfam" id="PF26363">
    <property type="entry name" value="Phospholipase-like"/>
    <property type="match status" value="1"/>
</dbReference>
<keyword evidence="2" id="KW-0378">Hydrolase</keyword>
<organism evidence="2 3">
    <name type="scientific">Guptibacillus hwajinpoensis</name>
    <dbReference type="NCBI Taxonomy" id="208199"/>
    <lineage>
        <taxon>Bacteria</taxon>
        <taxon>Bacillati</taxon>
        <taxon>Bacillota</taxon>
        <taxon>Bacilli</taxon>
        <taxon>Bacillales</taxon>
        <taxon>Guptibacillaceae</taxon>
        <taxon>Guptibacillus</taxon>
    </lineage>
</organism>
<dbReference type="InterPro" id="IPR029058">
    <property type="entry name" value="AB_hydrolase_fold"/>
</dbReference>
<dbReference type="SUPFAM" id="SSF53474">
    <property type="entry name" value="alpha/beta-Hydrolases"/>
    <property type="match status" value="1"/>
</dbReference>
<dbReference type="GO" id="GO:0016787">
    <property type="term" value="F:hydrolase activity"/>
    <property type="evidence" value="ECO:0007669"/>
    <property type="project" value="UniProtKB-KW"/>
</dbReference>